<dbReference type="STRING" id="551995.SAMN05192574_101304"/>
<gene>
    <name evidence="5" type="ORF">SAMN05192574_101304</name>
</gene>
<dbReference type="PANTHER" id="PTHR30146:SF144">
    <property type="entry name" value="LACI-FAMILY TRANSCRIPTION REGULATOR"/>
    <property type="match status" value="1"/>
</dbReference>
<dbReference type="CDD" id="cd01392">
    <property type="entry name" value="HTH_LacI"/>
    <property type="match status" value="1"/>
</dbReference>
<name>A0A1H8A192_9SPHI</name>
<organism evidence="5 6">
    <name type="scientific">Mucilaginibacter gossypiicola</name>
    <dbReference type="NCBI Taxonomy" id="551995"/>
    <lineage>
        <taxon>Bacteria</taxon>
        <taxon>Pseudomonadati</taxon>
        <taxon>Bacteroidota</taxon>
        <taxon>Sphingobacteriia</taxon>
        <taxon>Sphingobacteriales</taxon>
        <taxon>Sphingobacteriaceae</taxon>
        <taxon>Mucilaginibacter</taxon>
    </lineage>
</organism>
<dbReference type="InterPro" id="IPR025997">
    <property type="entry name" value="SBP_2_dom"/>
</dbReference>
<dbReference type="OrthoDB" id="628703at2"/>
<evidence type="ECO:0000313" key="5">
    <source>
        <dbReference type="EMBL" id="SEM64361.1"/>
    </source>
</evidence>
<dbReference type="SMART" id="SM00354">
    <property type="entry name" value="HTH_LACI"/>
    <property type="match status" value="1"/>
</dbReference>
<dbReference type="GO" id="GO:0000976">
    <property type="term" value="F:transcription cis-regulatory region binding"/>
    <property type="evidence" value="ECO:0007669"/>
    <property type="project" value="TreeGrafter"/>
</dbReference>
<dbReference type="Gene3D" id="3.40.50.2300">
    <property type="match status" value="2"/>
</dbReference>
<dbReference type="SUPFAM" id="SSF53822">
    <property type="entry name" value="Periplasmic binding protein-like I"/>
    <property type="match status" value="1"/>
</dbReference>
<dbReference type="CDD" id="cd06307">
    <property type="entry name" value="PBP1_sugar_binding"/>
    <property type="match status" value="1"/>
</dbReference>
<dbReference type="GO" id="GO:0003700">
    <property type="term" value="F:DNA-binding transcription factor activity"/>
    <property type="evidence" value="ECO:0007669"/>
    <property type="project" value="TreeGrafter"/>
</dbReference>
<dbReference type="InterPro" id="IPR010982">
    <property type="entry name" value="Lambda_DNA-bd_dom_sf"/>
</dbReference>
<reference evidence="6" key="1">
    <citation type="submission" date="2016-10" db="EMBL/GenBank/DDBJ databases">
        <authorList>
            <person name="Varghese N."/>
            <person name="Submissions S."/>
        </authorList>
    </citation>
    <scope>NUCLEOTIDE SEQUENCE [LARGE SCALE GENOMIC DNA]</scope>
    <source>
        <strain evidence="6">Gh-48</strain>
    </source>
</reference>
<sequence length="353" mass="40043">MKESNSNSTGVKEIARLANVSIGTVDRVIHNRKGVSDETRKKVNAIIEELDFRPNKMASLLARRNQVNIGVLIPKTSTETNYWSYPLVGITQAVDELKQFGVGVTHFFYDLDSKSSFVSAAEQALATDLQGVLLAPSFIEESFMLTKRLTEANIPFVFINSDLPRQESLSYIGPDLFQSGRLAAQIISMMAREADDIFIVNISTELELDHHLLRKEQGFRRYFEEHHIANTILTLNINHTDIESVKKQLGKALASAPRARVLFVTNSRVNVVARVLADHPQKLILVGYDFIEENIRCLENESISFIISQRPKEQGYYGIMALYKHLFGLGDAERTNYMPIDIITKENFHYYKN</sequence>
<keyword evidence="1" id="KW-0805">Transcription regulation</keyword>
<dbReference type="AlphaFoldDB" id="A0A1H8A192"/>
<evidence type="ECO:0000256" key="2">
    <source>
        <dbReference type="ARBA" id="ARBA00023125"/>
    </source>
</evidence>
<feature type="domain" description="HTH lacI-type" evidence="4">
    <location>
        <begin position="9"/>
        <end position="63"/>
    </location>
</feature>
<dbReference type="Pfam" id="PF00356">
    <property type="entry name" value="LacI"/>
    <property type="match status" value="1"/>
</dbReference>
<keyword evidence="2" id="KW-0238">DNA-binding</keyword>
<protein>
    <submittedName>
        <fullName evidence="5">Transcriptional regulator, LacI family</fullName>
    </submittedName>
</protein>
<keyword evidence="3" id="KW-0804">Transcription</keyword>
<dbReference type="SUPFAM" id="SSF47413">
    <property type="entry name" value="lambda repressor-like DNA-binding domains"/>
    <property type="match status" value="1"/>
</dbReference>
<dbReference type="InterPro" id="IPR000843">
    <property type="entry name" value="HTH_LacI"/>
</dbReference>
<evidence type="ECO:0000313" key="6">
    <source>
        <dbReference type="Proteomes" id="UP000198942"/>
    </source>
</evidence>
<proteinExistence type="predicted"/>
<evidence type="ECO:0000256" key="3">
    <source>
        <dbReference type="ARBA" id="ARBA00023163"/>
    </source>
</evidence>
<evidence type="ECO:0000256" key="1">
    <source>
        <dbReference type="ARBA" id="ARBA00023015"/>
    </source>
</evidence>
<keyword evidence="6" id="KW-1185">Reference proteome</keyword>
<dbReference type="Pfam" id="PF13407">
    <property type="entry name" value="Peripla_BP_4"/>
    <property type="match status" value="1"/>
</dbReference>
<dbReference type="PROSITE" id="PS50932">
    <property type="entry name" value="HTH_LACI_2"/>
    <property type="match status" value="1"/>
</dbReference>
<dbReference type="EMBL" id="FOCL01000001">
    <property type="protein sequence ID" value="SEM64361.1"/>
    <property type="molecule type" value="Genomic_DNA"/>
</dbReference>
<dbReference type="RefSeq" id="WP_091206669.1">
    <property type="nucleotide sequence ID" value="NZ_FOCL01000001.1"/>
</dbReference>
<dbReference type="PROSITE" id="PS00356">
    <property type="entry name" value="HTH_LACI_1"/>
    <property type="match status" value="1"/>
</dbReference>
<dbReference type="Gene3D" id="1.10.260.40">
    <property type="entry name" value="lambda repressor-like DNA-binding domains"/>
    <property type="match status" value="1"/>
</dbReference>
<dbReference type="PANTHER" id="PTHR30146">
    <property type="entry name" value="LACI-RELATED TRANSCRIPTIONAL REPRESSOR"/>
    <property type="match status" value="1"/>
</dbReference>
<evidence type="ECO:0000259" key="4">
    <source>
        <dbReference type="PROSITE" id="PS50932"/>
    </source>
</evidence>
<accession>A0A1H8A192</accession>
<dbReference type="InterPro" id="IPR028082">
    <property type="entry name" value="Peripla_BP_I"/>
</dbReference>
<dbReference type="Proteomes" id="UP000198942">
    <property type="component" value="Unassembled WGS sequence"/>
</dbReference>